<sequence>MLKFRGPGTGDSEGVEEERLEKDEVRRGSMVSVSYEKDVAGAGEAFSRPFWKDEESDAV</sequence>
<dbReference type="VEuPathDB" id="FungiDB:ASPBRDRAFT_39923"/>
<proteinExistence type="predicted"/>
<evidence type="ECO:0000313" key="2">
    <source>
        <dbReference type="EMBL" id="OJJ74725.1"/>
    </source>
</evidence>
<evidence type="ECO:0000313" key="3">
    <source>
        <dbReference type="Proteomes" id="UP000184499"/>
    </source>
</evidence>
<keyword evidence="3" id="KW-1185">Reference proteome</keyword>
<reference evidence="3" key="1">
    <citation type="journal article" date="2017" name="Genome Biol.">
        <title>Comparative genomics reveals high biological diversity and specific adaptations in the industrially and medically important fungal genus Aspergillus.</title>
        <authorList>
            <person name="de Vries R.P."/>
            <person name="Riley R."/>
            <person name="Wiebenga A."/>
            <person name="Aguilar-Osorio G."/>
            <person name="Amillis S."/>
            <person name="Uchima C.A."/>
            <person name="Anderluh G."/>
            <person name="Asadollahi M."/>
            <person name="Askin M."/>
            <person name="Barry K."/>
            <person name="Battaglia E."/>
            <person name="Bayram O."/>
            <person name="Benocci T."/>
            <person name="Braus-Stromeyer S.A."/>
            <person name="Caldana C."/>
            <person name="Canovas D."/>
            <person name="Cerqueira G.C."/>
            <person name="Chen F."/>
            <person name="Chen W."/>
            <person name="Choi C."/>
            <person name="Clum A."/>
            <person name="Dos Santos R.A."/>
            <person name="Damasio A.R."/>
            <person name="Diallinas G."/>
            <person name="Emri T."/>
            <person name="Fekete E."/>
            <person name="Flipphi M."/>
            <person name="Freyberg S."/>
            <person name="Gallo A."/>
            <person name="Gournas C."/>
            <person name="Habgood R."/>
            <person name="Hainaut M."/>
            <person name="Harispe M.L."/>
            <person name="Henrissat B."/>
            <person name="Hilden K.S."/>
            <person name="Hope R."/>
            <person name="Hossain A."/>
            <person name="Karabika E."/>
            <person name="Karaffa L."/>
            <person name="Karanyi Z."/>
            <person name="Krasevec N."/>
            <person name="Kuo A."/>
            <person name="Kusch H."/>
            <person name="LaButti K."/>
            <person name="Lagendijk E.L."/>
            <person name="Lapidus A."/>
            <person name="Levasseur A."/>
            <person name="Lindquist E."/>
            <person name="Lipzen A."/>
            <person name="Logrieco A.F."/>
            <person name="MacCabe A."/>
            <person name="Maekelae M.R."/>
            <person name="Malavazi I."/>
            <person name="Melin P."/>
            <person name="Meyer V."/>
            <person name="Mielnichuk N."/>
            <person name="Miskei M."/>
            <person name="Molnar A.P."/>
            <person name="Mule G."/>
            <person name="Ngan C.Y."/>
            <person name="Orejas M."/>
            <person name="Orosz E."/>
            <person name="Ouedraogo J.P."/>
            <person name="Overkamp K.M."/>
            <person name="Park H.-S."/>
            <person name="Perrone G."/>
            <person name="Piumi F."/>
            <person name="Punt P.J."/>
            <person name="Ram A.F."/>
            <person name="Ramon A."/>
            <person name="Rauscher S."/>
            <person name="Record E."/>
            <person name="Riano-Pachon D.M."/>
            <person name="Robert V."/>
            <person name="Roehrig J."/>
            <person name="Ruller R."/>
            <person name="Salamov A."/>
            <person name="Salih N.S."/>
            <person name="Samson R.A."/>
            <person name="Sandor E."/>
            <person name="Sanguinetti M."/>
            <person name="Schuetze T."/>
            <person name="Sepcic K."/>
            <person name="Shelest E."/>
            <person name="Sherlock G."/>
            <person name="Sophianopoulou V."/>
            <person name="Squina F.M."/>
            <person name="Sun H."/>
            <person name="Susca A."/>
            <person name="Todd R.B."/>
            <person name="Tsang A."/>
            <person name="Unkles S.E."/>
            <person name="van de Wiele N."/>
            <person name="van Rossen-Uffink D."/>
            <person name="Oliveira J.V."/>
            <person name="Vesth T.C."/>
            <person name="Visser J."/>
            <person name="Yu J.-H."/>
            <person name="Zhou M."/>
            <person name="Andersen M.R."/>
            <person name="Archer D.B."/>
            <person name="Baker S.E."/>
            <person name="Benoit I."/>
            <person name="Brakhage A.A."/>
            <person name="Braus G.H."/>
            <person name="Fischer R."/>
            <person name="Frisvad J.C."/>
            <person name="Goldman G.H."/>
            <person name="Houbraken J."/>
            <person name="Oakley B."/>
            <person name="Pocsi I."/>
            <person name="Scazzocchio C."/>
            <person name="Seiboth B."/>
            <person name="vanKuyk P.A."/>
            <person name="Wortman J."/>
            <person name="Dyer P.S."/>
            <person name="Grigoriev I.V."/>
        </authorList>
    </citation>
    <scope>NUCLEOTIDE SEQUENCE [LARGE SCALE GENOMIC DNA]</scope>
    <source>
        <strain evidence="3">CBS 101740 / IMI 381727 / IBT 21946</strain>
    </source>
</reference>
<gene>
    <name evidence="2" type="ORF">ASPBRDRAFT_39923</name>
</gene>
<dbReference type="RefSeq" id="XP_067481973.1">
    <property type="nucleotide sequence ID" value="XM_067624245.1"/>
</dbReference>
<accession>A0A1L9USP3</accession>
<evidence type="ECO:0000256" key="1">
    <source>
        <dbReference type="SAM" id="MobiDB-lite"/>
    </source>
</evidence>
<feature type="compositionally biased region" description="Basic and acidic residues" evidence="1">
    <location>
        <begin position="17"/>
        <end position="27"/>
    </location>
</feature>
<dbReference type="AlphaFoldDB" id="A0A1L9USP3"/>
<dbReference type="GeneID" id="93576733"/>
<dbReference type="Proteomes" id="UP000184499">
    <property type="component" value="Unassembled WGS sequence"/>
</dbReference>
<organism evidence="2 3">
    <name type="scientific">Aspergillus brasiliensis (strain CBS 101740 / IMI 381727 / IBT 21946)</name>
    <dbReference type="NCBI Taxonomy" id="767769"/>
    <lineage>
        <taxon>Eukaryota</taxon>
        <taxon>Fungi</taxon>
        <taxon>Dikarya</taxon>
        <taxon>Ascomycota</taxon>
        <taxon>Pezizomycotina</taxon>
        <taxon>Eurotiomycetes</taxon>
        <taxon>Eurotiomycetidae</taxon>
        <taxon>Eurotiales</taxon>
        <taxon>Aspergillaceae</taxon>
        <taxon>Aspergillus</taxon>
        <taxon>Aspergillus subgen. Circumdati</taxon>
    </lineage>
</organism>
<protein>
    <submittedName>
        <fullName evidence="2">Uncharacterized protein</fullName>
    </submittedName>
</protein>
<name>A0A1L9USP3_ASPBC</name>
<feature type="region of interest" description="Disordered" evidence="1">
    <location>
        <begin position="1"/>
        <end position="28"/>
    </location>
</feature>
<dbReference type="EMBL" id="KV878681">
    <property type="protein sequence ID" value="OJJ74725.1"/>
    <property type="molecule type" value="Genomic_DNA"/>
</dbReference>